<dbReference type="InterPro" id="IPR026856">
    <property type="entry name" value="Sialidase_fam"/>
</dbReference>
<evidence type="ECO:0000256" key="8">
    <source>
        <dbReference type="ARBA" id="ARBA00023277"/>
    </source>
</evidence>
<organism evidence="11 12">
    <name type="scientific">Bagarius yarrelli</name>
    <name type="common">Goonch</name>
    <name type="synonym">Bagrus yarrelli</name>
    <dbReference type="NCBI Taxonomy" id="175774"/>
    <lineage>
        <taxon>Eukaryota</taxon>
        <taxon>Metazoa</taxon>
        <taxon>Chordata</taxon>
        <taxon>Craniata</taxon>
        <taxon>Vertebrata</taxon>
        <taxon>Euteleostomi</taxon>
        <taxon>Actinopterygii</taxon>
        <taxon>Neopterygii</taxon>
        <taxon>Teleostei</taxon>
        <taxon>Ostariophysi</taxon>
        <taxon>Siluriformes</taxon>
        <taxon>Sisoridae</taxon>
        <taxon>Sisorinae</taxon>
        <taxon>Bagarius</taxon>
    </lineage>
</organism>
<keyword evidence="12" id="KW-1185">Reference proteome</keyword>
<keyword evidence="7" id="KW-0443">Lipid metabolism</keyword>
<comment type="caution">
    <text evidence="11">The sequence shown here is derived from an EMBL/GenBank/DDBJ whole genome shotgun (WGS) entry which is preliminary data.</text>
</comment>
<keyword evidence="4" id="KW-0677">Repeat</keyword>
<keyword evidence="6" id="KW-0442">Lipid degradation</keyword>
<dbReference type="GO" id="GO:0006689">
    <property type="term" value="P:ganglioside catabolic process"/>
    <property type="evidence" value="ECO:0007669"/>
    <property type="project" value="TreeGrafter"/>
</dbReference>
<gene>
    <name evidence="11" type="ORF">Baya_9236</name>
</gene>
<keyword evidence="8" id="KW-0119">Carbohydrate metabolism</keyword>
<name>A0A556U6D8_BAGYA</name>
<evidence type="ECO:0000256" key="7">
    <source>
        <dbReference type="ARBA" id="ARBA00023098"/>
    </source>
</evidence>
<accession>A0A556U6D8</accession>
<dbReference type="FunFam" id="2.120.10.10:FF:000002">
    <property type="entry name" value="Neuraminidase 3"/>
    <property type="match status" value="1"/>
</dbReference>
<evidence type="ECO:0000313" key="12">
    <source>
        <dbReference type="Proteomes" id="UP000319801"/>
    </source>
</evidence>
<dbReference type="Pfam" id="PF13088">
    <property type="entry name" value="BNR_2"/>
    <property type="match status" value="1"/>
</dbReference>
<evidence type="ECO:0000259" key="10">
    <source>
        <dbReference type="Pfam" id="PF13088"/>
    </source>
</evidence>
<dbReference type="GO" id="GO:0005737">
    <property type="term" value="C:cytoplasm"/>
    <property type="evidence" value="ECO:0007669"/>
    <property type="project" value="TreeGrafter"/>
</dbReference>
<dbReference type="EMBL" id="VCAZ01000054">
    <property type="protein sequence ID" value="TSN21161.1"/>
    <property type="molecule type" value="Genomic_DNA"/>
</dbReference>
<evidence type="ECO:0000256" key="1">
    <source>
        <dbReference type="ARBA" id="ARBA00000427"/>
    </source>
</evidence>
<dbReference type="EC" id="3.2.1.18" evidence="3"/>
<evidence type="ECO:0000256" key="2">
    <source>
        <dbReference type="ARBA" id="ARBA00009348"/>
    </source>
</evidence>
<comment type="similarity">
    <text evidence="2">Belongs to the glycosyl hydrolase 33 family.</text>
</comment>
<dbReference type="Proteomes" id="UP000319801">
    <property type="component" value="Unassembled WGS sequence"/>
</dbReference>
<evidence type="ECO:0000256" key="9">
    <source>
        <dbReference type="ARBA" id="ARBA00023295"/>
    </source>
</evidence>
<keyword evidence="9" id="KW-0326">Glycosidase</keyword>
<keyword evidence="5" id="KW-0378">Hydrolase</keyword>
<evidence type="ECO:0000256" key="4">
    <source>
        <dbReference type="ARBA" id="ARBA00022737"/>
    </source>
</evidence>
<dbReference type="InterPro" id="IPR011040">
    <property type="entry name" value="Sialidase"/>
</dbReference>
<dbReference type="GO" id="GO:0009313">
    <property type="term" value="P:oligosaccharide catabolic process"/>
    <property type="evidence" value="ECO:0007669"/>
    <property type="project" value="TreeGrafter"/>
</dbReference>
<dbReference type="CDD" id="cd15482">
    <property type="entry name" value="Sialidase_non-viral"/>
    <property type="match status" value="1"/>
</dbReference>
<protein>
    <recommendedName>
        <fullName evidence="3">exo-alpha-sialidase</fullName>
        <ecNumber evidence="3">3.2.1.18</ecNumber>
    </recommendedName>
</protein>
<evidence type="ECO:0000313" key="11">
    <source>
        <dbReference type="EMBL" id="TSN21161.1"/>
    </source>
</evidence>
<dbReference type="OrthoDB" id="2739686at2759"/>
<dbReference type="PANTHER" id="PTHR10628">
    <property type="entry name" value="SIALIDASE"/>
    <property type="match status" value="1"/>
</dbReference>
<dbReference type="SUPFAM" id="SSF50939">
    <property type="entry name" value="Sialidases"/>
    <property type="match status" value="1"/>
</dbReference>
<dbReference type="PANTHER" id="PTHR10628:SF22">
    <property type="entry name" value="SIALIDASE-4"/>
    <property type="match status" value="1"/>
</dbReference>
<dbReference type="InterPro" id="IPR036278">
    <property type="entry name" value="Sialidase_sf"/>
</dbReference>
<evidence type="ECO:0000256" key="6">
    <source>
        <dbReference type="ARBA" id="ARBA00022963"/>
    </source>
</evidence>
<proteinExistence type="inferred from homology"/>
<feature type="domain" description="Sialidase" evidence="10">
    <location>
        <begin position="70"/>
        <end position="370"/>
    </location>
</feature>
<sequence>MGSHHCSTGNHSYFPARSVLFQKEANGVTYRIPALIFLQRSSCFLAFCEERLSPADSQAHLLVMRRGVMYRNYVEWENMRVLSTAFLKGHRSMNPCPVYDSFTGTLFLFFIAVLGHTTESYQLVTGKNVTRLCYVYSQDHGETWSPATDLTRKVIGDTIKAWATFALGPGHGIQLKSGCLLIPAYTYHIDCKQCFGKICKTTPHSFCFYSDTHGRTWHFGETVPDPECVECQLVSVDEENGTNVLYLNGRSNLGSRVQALSFDDGTVFQRGELVHKLVEPRYGCHGSVIGFPTPFHILPNSNMGEVRSPFTAANQVEKFPPPTWVVYAHPTCPKARQDLGLYLNVRPRDPDSWTGPWVIYKGPSAYSDLAYVEVTYKDEPPVSVFACLFENGINTACDEISFCIFTLFELINNLPQAFPDLSRVKSAEKKRGRKKWVGQFCSIC</sequence>
<dbReference type="GO" id="GO:0004308">
    <property type="term" value="F:exo-alpha-sialidase activity"/>
    <property type="evidence" value="ECO:0007669"/>
    <property type="project" value="UniProtKB-EC"/>
</dbReference>
<dbReference type="Gene3D" id="2.120.10.10">
    <property type="match status" value="1"/>
</dbReference>
<comment type="catalytic activity">
    <reaction evidence="1">
        <text>Hydrolysis of alpha-(2-&gt;3)-, alpha-(2-&gt;6)-, alpha-(2-&gt;8)- glycosidic linkages of terminal sialic acid residues in oligosaccharides, glycoproteins, glycolipids, colominic acid and synthetic substrates.</text>
        <dbReference type="EC" id="3.2.1.18"/>
    </reaction>
</comment>
<evidence type="ECO:0000256" key="5">
    <source>
        <dbReference type="ARBA" id="ARBA00022801"/>
    </source>
</evidence>
<evidence type="ECO:0000256" key="3">
    <source>
        <dbReference type="ARBA" id="ARBA00012733"/>
    </source>
</evidence>
<dbReference type="AlphaFoldDB" id="A0A556U6D8"/>
<dbReference type="GO" id="GO:0016020">
    <property type="term" value="C:membrane"/>
    <property type="evidence" value="ECO:0007669"/>
    <property type="project" value="TreeGrafter"/>
</dbReference>
<reference evidence="11 12" key="1">
    <citation type="journal article" date="2019" name="Genome Biol. Evol.">
        <title>Whole-Genome Sequencing of the Giant Devil Catfish, Bagarius yarrelli.</title>
        <authorList>
            <person name="Jiang W."/>
            <person name="Lv Y."/>
            <person name="Cheng L."/>
            <person name="Yang K."/>
            <person name="Chao B."/>
            <person name="Wang X."/>
            <person name="Li Y."/>
            <person name="Pan X."/>
            <person name="You X."/>
            <person name="Zhang Y."/>
            <person name="Yang J."/>
            <person name="Li J."/>
            <person name="Zhang X."/>
            <person name="Liu S."/>
            <person name="Sun C."/>
            <person name="Yang J."/>
            <person name="Shi Q."/>
        </authorList>
    </citation>
    <scope>NUCLEOTIDE SEQUENCE [LARGE SCALE GENOMIC DNA]</scope>
    <source>
        <strain evidence="11">JWS20170419001</strain>
        <tissue evidence="11">Muscle</tissue>
    </source>
</reference>